<keyword evidence="5" id="KW-0399">Innate immunity</keyword>
<dbReference type="InterPro" id="IPR005521">
    <property type="entry name" value="Attacin_C"/>
</dbReference>
<evidence type="ECO:0000313" key="14">
    <source>
        <dbReference type="Proteomes" id="UP000037510"/>
    </source>
</evidence>
<keyword evidence="9" id="KW-0044">Antibiotic</keyword>
<keyword evidence="14" id="KW-1185">Reference proteome</keyword>
<evidence type="ECO:0000256" key="2">
    <source>
        <dbReference type="ARBA" id="ARBA00007550"/>
    </source>
</evidence>
<evidence type="ECO:0000256" key="1">
    <source>
        <dbReference type="ARBA" id="ARBA00004613"/>
    </source>
</evidence>
<feature type="domain" description="Attacin C-terminal" evidence="12">
    <location>
        <begin position="124"/>
        <end position="240"/>
    </location>
</feature>
<feature type="signal peptide" evidence="10">
    <location>
        <begin position="1"/>
        <end position="18"/>
    </location>
</feature>
<dbReference type="GO" id="GO:0005576">
    <property type="term" value="C:extracellular region"/>
    <property type="evidence" value="ECO:0007669"/>
    <property type="project" value="UniProtKB-SubCell"/>
</dbReference>
<reference evidence="13 14" key="1">
    <citation type="journal article" date="2015" name="Genome Biol. Evol.">
        <title>The genome of winter moth (Operophtera brumata) provides a genomic perspective on sexual dimorphism and phenology.</title>
        <authorList>
            <person name="Derks M.F."/>
            <person name="Smit S."/>
            <person name="Salis L."/>
            <person name="Schijlen E."/>
            <person name="Bossers A."/>
            <person name="Mateman C."/>
            <person name="Pijl A.S."/>
            <person name="de Ridder D."/>
            <person name="Groenen M.A."/>
            <person name="Visser M.E."/>
            <person name="Megens H.J."/>
        </authorList>
    </citation>
    <scope>NUCLEOTIDE SEQUENCE [LARGE SCALE GENOMIC DNA]</scope>
    <source>
        <strain evidence="13">WM2013NL</strain>
        <tissue evidence="13">Head and thorax</tissue>
    </source>
</reference>
<dbReference type="Pfam" id="PF03769">
    <property type="entry name" value="Attacin_C"/>
    <property type="match status" value="1"/>
</dbReference>
<sequence>MFSFKLLIAAAALVCVGARHIVFEDETGYYLLPIEDLENIEPVPARAGRMRRQVQGSATVKSDGTSGANMRIPIVGNDRNVLSAVAGIGLTDQLKIGETSYGLALHNVKGHSATLSKSHFPGADRVTAAGNVNLYNNGDHKVDVNAFAARTMPEAPHQDSFNTFGTGAEYMYKQKLGGEVNVVHTPLWDKTDYSAAGKLNLFKDSDSSWDFKAGVSKSFSPFIPKSSWEPNYGFSYTKWF</sequence>
<name>A0A0L7LMR4_OPEBR</name>
<comment type="subcellular location">
    <subcellularLocation>
        <location evidence="1">Secreted</location>
    </subcellularLocation>
</comment>
<keyword evidence="8" id="KW-0391">Immunity</keyword>
<evidence type="ECO:0000256" key="9">
    <source>
        <dbReference type="ARBA" id="ARBA00023022"/>
    </source>
</evidence>
<evidence type="ECO:0000256" key="5">
    <source>
        <dbReference type="ARBA" id="ARBA00022588"/>
    </source>
</evidence>
<organism evidence="13 14">
    <name type="scientific">Operophtera brumata</name>
    <name type="common">Winter moth</name>
    <name type="synonym">Phalaena brumata</name>
    <dbReference type="NCBI Taxonomy" id="104452"/>
    <lineage>
        <taxon>Eukaryota</taxon>
        <taxon>Metazoa</taxon>
        <taxon>Ecdysozoa</taxon>
        <taxon>Arthropoda</taxon>
        <taxon>Hexapoda</taxon>
        <taxon>Insecta</taxon>
        <taxon>Pterygota</taxon>
        <taxon>Neoptera</taxon>
        <taxon>Endopterygota</taxon>
        <taxon>Lepidoptera</taxon>
        <taxon>Glossata</taxon>
        <taxon>Ditrysia</taxon>
        <taxon>Geometroidea</taxon>
        <taxon>Geometridae</taxon>
        <taxon>Larentiinae</taxon>
        <taxon>Operophtera</taxon>
    </lineage>
</organism>
<dbReference type="Pfam" id="PF03768">
    <property type="entry name" value="Attacin_N"/>
    <property type="match status" value="1"/>
</dbReference>
<evidence type="ECO:0000256" key="6">
    <source>
        <dbReference type="ARBA" id="ARBA00022685"/>
    </source>
</evidence>
<evidence type="ECO:0000256" key="4">
    <source>
        <dbReference type="ARBA" id="ARBA00022529"/>
    </source>
</evidence>
<dbReference type="InterPro" id="IPR005520">
    <property type="entry name" value="Attacin_N"/>
</dbReference>
<keyword evidence="6" id="KW-0165">Cleavage on pair of basic residues</keyword>
<keyword evidence="7 10" id="KW-0732">Signal</keyword>
<keyword evidence="4" id="KW-0929">Antimicrobial</keyword>
<protein>
    <submittedName>
        <fullName evidence="13">Attacin-3</fullName>
    </submittedName>
</protein>
<evidence type="ECO:0000313" key="13">
    <source>
        <dbReference type="EMBL" id="KOB76848.1"/>
    </source>
</evidence>
<dbReference type="AlphaFoldDB" id="A0A0L7LMR4"/>
<proteinExistence type="inferred from homology"/>
<evidence type="ECO:0000256" key="8">
    <source>
        <dbReference type="ARBA" id="ARBA00022859"/>
    </source>
</evidence>
<accession>A0A0L7LMR4</accession>
<dbReference type="EMBL" id="JTDY01000509">
    <property type="protein sequence ID" value="KOB76848.1"/>
    <property type="molecule type" value="Genomic_DNA"/>
</dbReference>
<evidence type="ECO:0000256" key="10">
    <source>
        <dbReference type="SAM" id="SignalP"/>
    </source>
</evidence>
<dbReference type="Proteomes" id="UP000037510">
    <property type="component" value="Unassembled WGS sequence"/>
</dbReference>
<comment type="caution">
    <text evidence="13">The sequence shown here is derived from an EMBL/GenBank/DDBJ whole genome shotgun (WGS) entry which is preliminary data.</text>
</comment>
<feature type="domain" description="Attacin N-terminal" evidence="11">
    <location>
        <begin position="55"/>
        <end position="119"/>
    </location>
</feature>
<evidence type="ECO:0000259" key="11">
    <source>
        <dbReference type="Pfam" id="PF03768"/>
    </source>
</evidence>
<evidence type="ECO:0000256" key="7">
    <source>
        <dbReference type="ARBA" id="ARBA00022729"/>
    </source>
</evidence>
<feature type="chain" id="PRO_5005573369" evidence="10">
    <location>
        <begin position="19"/>
        <end position="240"/>
    </location>
</feature>
<dbReference type="GO" id="GO:0042742">
    <property type="term" value="P:defense response to bacterium"/>
    <property type="evidence" value="ECO:0007669"/>
    <property type="project" value="UniProtKB-KW"/>
</dbReference>
<gene>
    <name evidence="13" type="ORF">OBRU01_05525</name>
</gene>
<keyword evidence="3" id="KW-0964">Secreted</keyword>
<comment type="similarity">
    <text evidence="2">Belongs to the attacin/sarcotoxin-2 family.</text>
</comment>
<dbReference type="GO" id="GO:0045087">
    <property type="term" value="P:innate immune response"/>
    <property type="evidence" value="ECO:0007669"/>
    <property type="project" value="UniProtKB-KW"/>
</dbReference>
<evidence type="ECO:0000259" key="12">
    <source>
        <dbReference type="Pfam" id="PF03769"/>
    </source>
</evidence>
<evidence type="ECO:0000256" key="3">
    <source>
        <dbReference type="ARBA" id="ARBA00022525"/>
    </source>
</evidence>